<dbReference type="GeneID" id="87908771"/>
<reference evidence="2 3" key="1">
    <citation type="journal article" date="2023" name="bioRxiv">
        <title>High-quality genome assemblies of four members of thePodospora anserinaspecies complex.</title>
        <authorList>
            <person name="Ament-Velasquez S.L."/>
            <person name="Vogan A.A."/>
            <person name="Wallerman O."/>
            <person name="Hartmann F."/>
            <person name="Gautier V."/>
            <person name="Silar P."/>
            <person name="Giraud T."/>
            <person name="Johannesson H."/>
        </authorList>
    </citation>
    <scope>NUCLEOTIDE SEQUENCE [LARGE SCALE GENOMIC DNA]</scope>
    <source>
        <strain evidence="2 3">CBS 415.72m</strain>
    </source>
</reference>
<keyword evidence="3" id="KW-1185">Reference proteome</keyword>
<organism evidence="2 3">
    <name type="scientific">Podospora pseudocomata</name>
    <dbReference type="NCBI Taxonomy" id="2093779"/>
    <lineage>
        <taxon>Eukaryota</taxon>
        <taxon>Fungi</taxon>
        <taxon>Dikarya</taxon>
        <taxon>Ascomycota</taxon>
        <taxon>Pezizomycotina</taxon>
        <taxon>Sordariomycetes</taxon>
        <taxon>Sordariomycetidae</taxon>
        <taxon>Sordariales</taxon>
        <taxon>Podosporaceae</taxon>
        <taxon>Podospora</taxon>
    </lineage>
</organism>
<dbReference type="RefSeq" id="XP_062744787.1">
    <property type="nucleotide sequence ID" value="XM_062888864.1"/>
</dbReference>
<evidence type="ECO:0000313" key="2">
    <source>
        <dbReference type="EMBL" id="KAK4655812.1"/>
    </source>
</evidence>
<dbReference type="Pfam" id="PF06985">
    <property type="entry name" value="HET"/>
    <property type="match status" value="1"/>
</dbReference>
<dbReference type="Proteomes" id="UP001323405">
    <property type="component" value="Unassembled WGS sequence"/>
</dbReference>
<dbReference type="EMBL" id="JAFFHA010000005">
    <property type="protein sequence ID" value="KAK4655812.1"/>
    <property type="molecule type" value="Genomic_DNA"/>
</dbReference>
<gene>
    <name evidence="2" type="ORF">QC762_305700</name>
</gene>
<feature type="domain" description="Heterokaryon incompatibility" evidence="1">
    <location>
        <begin position="200"/>
        <end position="349"/>
    </location>
</feature>
<sequence length="764" mass="87871">MAKSRKTKRQGKTTRQIGASKRSCSICQKIILAFTPSRSKKRLEEVLGTWKEVMVDSKCQQHKDILLFQNGRALRFRFPVPIPADTLVRLVRYHWDDNRECRIEATLGQTGNLVDGTLRSYSFVLLPSHPSDNLDRYGRLIHAHWIDSSLFRRWKTDCDQHHQHCKPSSVILPALASIRPAWLVDIVRQCLVPAQLTDSYVCLSYVWGGAKQFTTAMDNLERLQQPNALSFVPLAKTITHAMAVVEMAGEKFLWVDALCIVQDDDKQKHQDVQNMSGIYANATFTIIARSATNADSGLPGLFGISQQRKVQQHTWRLGPSSTVINIQHRDWKDDQNRGAWFTRGWTFQEELFSRRQLVLREHGPAHWTCMSAQWREDIRLPDITIQMPSPKRYPYQRSIYPEIHNVFPNIPKLAGIIENYNRRSFTLPEDSLRAFSGIATALLSSFQGGLISGLPADFFYAGLLWFPFSKDIVLRWPGGIPKASCVPSWSWAAWKGSLDLKVWRVADTWRPVGTNLRSWRGEQCFHERIFPIVEWSYHTTSDGPGIEIKDRFYALKEKYFDSDKTRCPPGWTRRPWTSSRGPNWVYNYHDESRSLRCLFHPIHLQGKGDSEVPGMTIAPWISCYTRSATLLAAEELIDSEPEYLAQCISLRDSIGTWAGFLTLNPDPLSPSETSDTVNLGLTGKSLTLVEVARGEIWEPTEVPFFHYFKDANHPERPKGAPWYQFYWVMWVEWRGDIAYRRGLGRVVKSIWEAQDRKKMHLMLG</sequence>
<dbReference type="InterPro" id="IPR010730">
    <property type="entry name" value="HET"/>
</dbReference>
<protein>
    <recommendedName>
        <fullName evidence="1">Heterokaryon incompatibility domain-containing protein</fullName>
    </recommendedName>
</protein>
<name>A0ABR0GJ76_9PEZI</name>
<dbReference type="PANTHER" id="PTHR33112">
    <property type="entry name" value="DOMAIN PROTEIN, PUTATIVE-RELATED"/>
    <property type="match status" value="1"/>
</dbReference>
<evidence type="ECO:0000313" key="3">
    <source>
        <dbReference type="Proteomes" id="UP001323405"/>
    </source>
</evidence>
<accession>A0ABR0GJ76</accession>
<dbReference type="PANTHER" id="PTHR33112:SF12">
    <property type="entry name" value="HETEROKARYON INCOMPATIBILITY DOMAIN-CONTAINING PROTEIN"/>
    <property type="match status" value="1"/>
</dbReference>
<comment type="caution">
    <text evidence="2">The sequence shown here is derived from an EMBL/GenBank/DDBJ whole genome shotgun (WGS) entry which is preliminary data.</text>
</comment>
<evidence type="ECO:0000259" key="1">
    <source>
        <dbReference type="Pfam" id="PF06985"/>
    </source>
</evidence>
<proteinExistence type="predicted"/>